<dbReference type="Proteomes" id="UP001246473">
    <property type="component" value="Unassembled WGS sequence"/>
</dbReference>
<evidence type="ECO:0000256" key="1">
    <source>
        <dbReference type="SAM" id="MobiDB-lite"/>
    </source>
</evidence>
<protein>
    <submittedName>
        <fullName evidence="2">Uncharacterized protein</fullName>
    </submittedName>
</protein>
<evidence type="ECO:0000313" key="3">
    <source>
        <dbReference type="Proteomes" id="UP001246473"/>
    </source>
</evidence>
<dbReference type="AlphaFoldDB" id="A0AAP5QJA7"/>
<organism evidence="2 3">
    <name type="scientific">Paraburkholderia fungorum</name>
    <dbReference type="NCBI Taxonomy" id="134537"/>
    <lineage>
        <taxon>Bacteria</taxon>
        <taxon>Pseudomonadati</taxon>
        <taxon>Pseudomonadota</taxon>
        <taxon>Betaproteobacteria</taxon>
        <taxon>Burkholderiales</taxon>
        <taxon>Burkholderiaceae</taxon>
        <taxon>Paraburkholderia</taxon>
    </lineage>
</organism>
<evidence type="ECO:0000313" key="2">
    <source>
        <dbReference type="EMBL" id="MDT8843317.1"/>
    </source>
</evidence>
<sequence>MNEAPQQELAGKTQQADLSPITVGTPPGRLQTLAQAWQSGAQARRR</sequence>
<comment type="caution">
    <text evidence="2">The sequence shown here is derived from an EMBL/GenBank/DDBJ whole genome shotgun (WGS) entry which is preliminary data.</text>
</comment>
<feature type="region of interest" description="Disordered" evidence="1">
    <location>
        <begin position="1"/>
        <end position="28"/>
    </location>
</feature>
<reference evidence="2" key="1">
    <citation type="submission" date="2022-08" db="EMBL/GenBank/DDBJ databases">
        <authorList>
            <person name="Kim S.-J."/>
        </authorList>
    </citation>
    <scope>NUCLEOTIDE SEQUENCE</scope>
    <source>
        <strain evidence="2">KJ</strain>
    </source>
</reference>
<gene>
    <name evidence="2" type="ORF">ParKJ_38475</name>
</gene>
<dbReference type="RefSeq" id="WP_431490918.1">
    <property type="nucleotide sequence ID" value="NZ_JBOBCW010000003.1"/>
</dbReference>
<dbReference type="EMBL" id="JANSLM010000023">
    <property type="protein sequence ID" value="MDT8843317.1"/>
    <property type="molecule type" value="Genomic_DNA"/>
</dbReference>
<accession>A0AAP5QJA7</accession>
<proteinExistence type="predicted"/>
<name>A0AAP5QJA7_9BURK</name>